<dbReference type="PANTHER" id="PTHR21292:SF7">
    <property type="entry name" value="EXOCYST COMPLEX COMPONENT 3-LIKE 2"/>
    <property type="match status" value="1"/>
</dbReference>
<dbReference type="PANTHER" id="PTHR21292">
    <property type="entry name" value="EXOCYST COMPLEX COMPONENT SEC6-RELATED"/>
    <property type="match status" value="1"/>
</dbReference>
<keyword evidence="3" id="KW-1185">Reference proteome</keyword>
<dbReference type="FunFam" id="1.10.357.70:FF:000003">
    <property type="entry name" value="exocyst complex component 3-like protein 2"/>
    <property type="match status" value="1"/>
</dbReference>
<dbReference type="GO" id="GO:0000145">
    <property type="term" value="C:exocyst"/>
    <property type="evidence" value="ECO:0007669"/>
    <property type="project" value="InterPro"/>
</dbReference>
<organism evidence="2 3">
    <name type="scientific">Chelydra serpentina</name>
    <name type="common">Snapping turtle</name>
    <name type="synonym">Testudo serpentina</name>
    <dbReference type="NCBI Taxonomy" id="8475"/>
    <lineage>
        <taxon>Eukaryota</taxon>
        <taxon>Metazoa</taxon>
        <taxon>Chordata</taxon>
        <taxon>Craniata</taxon>
        <taxon>Vertebrata</taxon>
        <taxon>Euteleostomi</taxon>
        <taxon>Archelosauria</taxon>
        <taxon>Testudinata</taxon>
        <taxon>Testudines</taxon>
        <taxon>Cryptodira</taxon>
        <taxon>Durocryptodira</taxon>
        <taxon>Americhelydia</taxon>
        <taxon>Chelydroidea</taxon>
        <taxon>Chelydridae</taxon>
        <taxon>Chelydra</taxon>
    </lineage>
</organism>
<dbReference type="GO" id="GO:0006887">
    <property type="term" value="P:exocytosis"/>
    <property type="evidence" value="ECO:0007669"/>
    <property type="project" value="InterPro"/>
</dbReference>
<dbReference type="GO" id="GO:0051601">
    <property type="term" value="P:exocyst localization"/>
    <property type="evidence" value="ECO:0007669"/>
    <property type="project" value="TreeGrafter"/>
</dbReference>
<name>A0A8T1RXV8_CHESE</name>
<feature type="non-terminal residue" evidence="2">
    <location>
        <position position="310"/>
    </location>
</feature>
<dbReference type="EMBL" id="JAHGAV010002060">
    <property type="protein sequence ID" value="KAG6921451.1"/>
    <property type="molecule type" value="Genomic_DNA"/>
</dbReference>
<dbReference type="AlphaFoldDB" id="A0A8T1RXV8"/>
<evidence type="ECO:0000313" key="2">
    <source>
        <dbReference type="EMBL" id="KAG6921451.1"/>
    </source>
</evidence>
<comment type="caution">
    <text evidence="2">The sequence shown here is derived from an EMBL/GenBank/DDBJ whole genome shotgun (WGS) entry which is preliminary data.</text>
</comment>
<evidence type="ECO:0000313" key="3">
    <source>
        <dbReference type="Proteomes" id="UP000765507"/>
    </source>
</evidence>
<proteinExistence type="inferred from homology"/>
<dbReference type="Proteomes" id="UP000765507">
    <property type="component" value="Unassembled WGS sequence"/>
</dbReference>
<accession>A0A8T1RXV8</accession>
<dbReference type="GO" id="GO:0000149">
    <property type="term" value="F:SNARE binding"/>
    <property type="evidence" value="ECO:0007669"/>
    <property type="project" value="TreeGrafter"/>
</dbReference>
<dbReference type="Gene3D" id="1.10.357.70">
    <property type="entry name" value="Exocyst complex component Sec6, C-terminal domain"/>
    <property type="match status" value="1"/>
</dbReference>
<dbReference type="Pfam" id="PF06046">
    <property type="entry name" value="Sec6"/>
    <property type="match status" value="1"/>
</dbReference>
<dbReference type="InterPro" id="IPR010326">
    <property type="entry name" value="EXOC3/Sec6"/>
</dbReference>
<gene>
    <name evidence="2" type="ORF">G0U57_007625</name>
</gene>
<protein>
    <submittedName>
        <fullName evidence="2">Exocyst complex component 3 like 2</fullName>
    </submittedName>
</protein>
<reference evidence="2 3" key="1">
    <citation type="journal article" date="2020" name="G3 (Bethesda)">
        <title>Draft Genome of the Common Snapping Turtle, Chelydra serpentina, a Model for Phenotypic Plasticity in Reptiles.</title>
        <authorList>
            <person name="Das D."/>
            <person name="Singh S.K."/>
            <person name="Bierstedt J."/>
            <person name="Erickson A."/>
            <person name="Galli G.L.J."/>
            <person name="Crossley D.A. 2nd"/>
            <person name="Rhen T."/>
        </authorList>
    </citation>
    <scope>NUCLEOTIDE SEQUENCE [LARGE SCALE GENOMIC DNA]</scope>
    <source>
        <tissue evidence="2">Whole blood</tissue>
    </source>
</reference>
<sequence length="310" mass="35090">VEQFHKRPGESGPQTDSYVGRTIMLVNCCPPFREYVEQLTQFGHPESDAPRRQASAALDKVTQLCNRVLAQQLFEELRPYFHKLMKRKWLTSSESFDAIVTLLTDYAQTLRKMQPEPYKALVNEVHRRVLVEYLRPLLQVRLVCSSTKMRGKVAARLQDEGRQLQELFGQLKSTSSWLNAAVPHLAEILRLEDTPSIQMEVGVLVRDFPDVRRKHVAALLDVRGLRAQAQRQEILAVVKDLELSEAEAPLCREQAFFAEIPATREVRCFPGALPRLPPAHLACLGWLRWGCLGPAPDAGQPQPGEPEAQV</sequence>
<comment type="similarity">
    <text evidence="1">Belongs to the SEC6 family.</text>
</comment>
<dbReference type="InterPro" id="IPR042532">
    <property type="entry name" value="EXOC3/Sec6_C"/>
</dbReference>
<evidence type="ECO:0000256" key="1">
    <source>
        <dbReference type="ARBA" id="ARBA00009447"/>
    </source>
</evidence>
<dbReference type="OrthoDB" id="9948828at2759"/>